<proteinExistence type="predicted"/>
<dbReference type="RefSeq" id="XP_033454974.1">
    <property type="nucleotide sequence ID" value="XM_033606103.1"/>
</dbReference>
<evidence type="ECO:0000313" key="1">
    <source>
        <dbReference type="Proteomes" id="UP000504637"/>
    </source>
</evidence>
<dbReference type="AlphaFoldDB" id="A0A6J3LQN0"/>
<dbReference type="Proteomes" id="UP000504637">
    <property type="component" value="Unplaced"/>
</dbReference>
<gene>
    <name evidence="2" type="ORF">K489DRAFT_385426</name>
</gene>
<accession>A0A6J3LQN0</accession>
<reference evidence="2" key="3">
    <citation type="submission" date="2025-08" db="UniProtKB">
        <authorList>
            <consortium name="RefSeq"/>
        </authorList>
    </citation>
    <scope>IDENTIFICATION</scope>
    <source>
        <strain evidence="2">CBS 342.82</strain>
    </source>
</reference>
<dbReference type="GeneID" id="54363903"/>
<dbReference type="Pfam" id="PF12311">
    <property type="entry name" value="DUF3632"/>
    <property type="match status" value="1"/>
</dbReference>
<evidence type="ECO:0000313" key="2">
    <source>
        <dbReference type="RefSeq" id="XP_033454974.1"/>
    </source>
</evidence>
<reference evidence="2" key="2">
    <citation type="submission" date="2020-04" db="EMBL/GenBank/DDBJ databases">
        <authorList>
            <consortium name="NCBI Genome Project"/>
        </authorList>
    </citation>
    <scope>NUCLEOTIDE SEQUENCE</scope>
    <source>
        <strain evidence="2">CBS 342.82</strain>
    </source>
</reference>
<name>A0A6J3LQN0_9PEZI</name>
<dbReference type="InterPro" id="IPR022085">
    <property type="entry name" value="OpdG"/>
</dbReference>
<keyword evidence="1" id="KW-1185">Reference proteome</keyword>
<organism evidence="2">
    <name type="scientific">Dissoconium aciculare CBS 342.82</name>
    <dbReference type="NCBI Taxonomy" id="1314786"/>
    <lineage>
        <taxon>Eukaryota</taxon>
        <taxon>Fungi</taxon>
        <taxon>Dikarya</taxon>
        <taxon>Ascomycota</taxon>
        <taxon>Pezizomycotina</taxon>
        <taxon>Dothideomycetes</taxon>
        <taxon>Dothideomycetidae</taxon>
        <taxon>Mycosphaerellales</taxon>
        <taxon>Dissoconiaceae</taxon>
        <taxon>Dissoconium</taxon>
    </lineage>
</organism>
<protein>
    <submittedName>
        <fullName evidence="2">Uncharacterized protein</fullName>
    </submittedName>
</protein>
<reference evidence="2" key="1">
    <citation type="submission" date="2020-01" db="EMBL/GenBank/DDBJ databases">
        <authorList>
            <consortium name="DOE Joint Genome Institute"/>
            <person name="Haridas S."/>
            <person name="Albert R."/>
            <person name="Binder M."/>
            <person name="Bloem J."/>
            <person name="Labutti K."/>
            <person name="Salamov A."/>
            <person name="Andreopoulos B."/>
            <person name="Baker S.E."/>
            <person name="Barry K."/>
            <person name="Bills G."/>
            <person name="Bluhm B.H."/>
            <person name="Cannon C."/>
            <person name="Castanera R."/>
            <person name="Culley D.E."/>
            <person name="Daum C."/>
            <person name="Ezra D."/>
            <person name="Gonzalez J.B."/>
            <person name="Henrissat B."/>
            <person name="Kuo A."/>
            <person name="Liang C."/>
            <person name="Lipzen A."/>
            <person name="Lutzoni F."/>
            <person name="Magnuson J."/>
            <person name="Mondo S."/>
            <person name="Nolan M."/>
            <person name="Ohm R."/>
            <person name="Pangilinan J."/>
            <person name="Park H.-J."/>
            <person name="Ramirez L."/>
            <person name="Alfaro M."/>
            <person name="Sun H."/>
            <person name="Tritt A."/>
            <person name="Yoshinaga Y."/>
            <person name="Zwiers L.-H."/>
            <person name="Turgeon B.G."/>
            <person name="Goodwin S.B."/>
            <person name="Spatafora J.W."/>
            <person name="Crous P.W."/>
            <person name="Grigoriev I.V."/>
        </authorList>
    </citation>
    <scope>NUCLEOTIDE SEQUENCE</scope>
    <source>
        <strain evidence="2">CBS 342.82</strain>
    </source>
</reference>
<sequence>MSGTTKEWVSRELKRLAEDEQHGVQDFVYDSMTQRHGGVYAQENIDRRIPNKTLPPVRRETARIIRVLEDILESEDNAVLQEGADRLENIILSYSAEKRFGIYLNVVEIILDAAKFVDEQGASMKLAQLVSALAFRDDLINSTGAELTYEIGDFWKRPVTIQPDAPLTGEGGDRIWSQMPSLQLWIREALDTHPRVDSTEFNREVWEGNSWQNFTRFCGILSDMYIRGQSLVSSLDSVTVLRYLFLGVEEINSTHAWREQAAVYMSIFGHEIHRLCQYGQEAVYEHTSSNANDDDGFYSIGRWNKWHATYKRRAVSAKDEQERLWAIKALARMDEVQDAETAYWEHRTLD</sequence>